<name>A0A1F5GUV0_9BACT</name>
<organism evidence="1 2">
    <name type="scientific">Candidatus Curtissbacteria bacterium RIFCSPLOWO2_01_FULL_37_9</name>
    <dbReference type="NCBI Taxonomy" id="1797724"/>
    <lineage>
        <taxon>Bacteria</taxon>
        <taxon>Candidatus Curtissiibacteriota</taxon>
    </lineage>
</organism>
<dbReference type="AlphaFoldDB" id="A0A1F5GUV0"/>
<evidence type="ECO:0000313" key="1">
    <source>
        <dbReference type="EMBL" id="OGD95656.1"/>
    </source>
</evidence>
<sequence>MLNAAKEKLEIVIGAVHFDFAQYKPLPFRIFAGGFPCRNALGLIQEYCTNVESSLFRKAKNS</sequence>
<evidence type="ECO:0000313" key="2">
    <source>
        <dbReference type="Proteomes" id="UP000178336"/>
    </source>
</evidence>
<reference evidence="1 2" key="1">
    <citation type="journal article" date="2016" name="Nat. Commun.">
        <title>Thousands of microbial genomes shed light on interconnected biogeochemical processes in an aquifer system.</title>
        <authorList>
            <person name="Anantharaman K."/>
            <person name="Brown C.T."/>
            <person name="Hug L.A."/>
            <person name="Sharon I."/>
            <person name="Castelle C.J."/>
            <person name="Probst A.J."/>
            <person name="Thomas B.C."/>
            <person name="Singh A."/>
            <person name="Wilkins M.J."/>
            <person name="Karaoz U."/>
            <person name="Brodie E.L."/>
            <person name="Williams K.H."/>
            <person name="Hubbard S.S."/>
            <person name="Banfield J.F."/>
        </authorList>
    </citation>
    <scope>NUCLEOTIDE SEQUENCE [LARGE SCALE GENOMIC DNA]</scope>
</reference>
<dbReference type="STRING" id="1797724.A3A48_02630"/>
<gene>
    <name evidence="1" type="ORF">A3A48_02630</name>
</gene>
<comment type="caution">
    <text evidence="1">The sequence shown here is derived from an EMBL/GenBank/DDBJ whole genome shotgun (WGS) entry which is preliminary data.</text>
</comment>
<dbReference type="Proteomes" id="UP000178336">
    <property type="component" value="Unassembled WGS sequence"/>
</dbReference>
<proteinExistence type="predicted"/>
<protein>
    <submittedName>
        <fullName evidence="1">Uncharacterized protein</fullName>
    </submittedName>
</protein>
<dbReference type="EMBL" id="MFBN01000013">
    <property type="protein sequence ID" value="OGD95656.1"/>
    <property type="molecule type" value="Genomic_DNA"/>
</dbReference>
<accession>A0A1F5GUV0</accession>